<dbReference type="PANTHER" id="PTHR33217">
    <property type="entry name" value="TRANSPOSASE FOR INSERTION SEQUENCE ELEMENT IS1081"/>
    <property type="match status" value="1"/>
</dbReference>
<evidence type="ECO:0000256" key="6">
    <source>
        <dbReference type="RuleBase" id="RU365089"/>
    </source>
</evidence>
<dbReference type="GO" id="GO:0006313">
    <property type="term" value="P:DNA transposition"/>
    <property type="evidence" value="ECO:0007669"/>
    <property type="project" value="UniProtKB-UniRule"/>
</dbReference>
<keyword evidence="8" id="KW-1185">Reference proteome</keyword>
<gene>
    <name evidence="7" type="ORF">IJ22_48280</name>
</gene>
<dbReference type="GO" id="GO:0004803">
    <property type="term" value="F:transposase activity"/>
    <property type="evidence" value="ECO:0007669"/>
    <property type="project" value="UniProtKB-UniRule"/>
</dbReference>
<keyword evidence="4 6" id="KW-0238">DNA-binding</keyword>
<dbReference type="InterPro" id="IPR001207">
    <property type="entry name" value="Transposase_mutator"/>
</dbReference>
<dbReference type="KEGG" id="pnp:IJ22_48280"/>
<dbReference type="EMBL" id="CP013652">
    <property type="protein sequence ID" value="ALS25090.1"/>
    <property type="molecule type" value="Genomic_DNA"/>
</dbReference>
<dbReference type="PANTHER" id="PTHR33217:SF5">
    <property type="entry name" value="MUTATOR FAMILY TRANSPOSASE"/>
    <property type="match status" value="1"/>
</dbReference>
<sequence>MFEAEIDNHLGYIKHSSEGDLTGNSRNGYSKKTIKTKFGNTELQIPRDRNSEFEPQVIKKHETTLNGLEEQIIGLYAKGMSTRDIEDHMRDLYGIDVSCPSFTFSIMPRNRCMVRFLGVFYFGTRTKTH</sequence>
<reference evidence="8" key="1">
    <citation type="submission" date="2015-12" db="EMBL/GenBank/DDBJ databases">
        <title>Complete genome sequences of two moderately thermophilic Paenibacillus species.</title>
        <authorList>
            <person name="Butler R.III."/>
            <person name="Wang J."/>
            <person name="Stark B.C."/>
            <person name="Pombert J.-F."/>
        </authorList>
    </citation>
    <scope>NUCLEOTIDE SEQUENCE [LARGE SCALE GENOMIC DNA]</scope>
    <source>
        <strain evidence="8">32O-Y</strain>
    </source>
</reference>
<dbReference type="PATRIC" id="fig|162209.4.peg.5092"/>
<accession>A0A0U2L540</accession>
<proteinExistence type="inferred from homology"/>
<reference evidence="7 8" key="2">
    <citation type="journal article" date="2016" name="Genome Announc.">
        <title>Complete Genome Sequences of Two Interactive Moderate Thermophiles, Paenibacillus napthalenovorans 32O-Y and Paenibacillus sp. 32O-W.</title>
        <authorList>
            <person name="Butler R.R.III."/>
            <person name="Wang J."/>
            <person name="Stark B.C."/>
            <person name="Pombert J.F."/>
        </authorList>
    </citation>
    <scope>NUCLEOTIDE SEQUENCE [LARGE SCALE GENOMIC DNA]</scope>
    <source>
        <strain evidence="7 8">32O-Y</strain>
    </source>
</reference>
<keyword evidence="6" id="KW-0814">Transposable element</keyword>
<keyword evidence="3 6" id="KW-0815">Transposition</keyword>
<organism evidence="7 8">
    <name type="scientific">Paenibacillus naphthalenovorans</name>
    <dbReference type="NCBI Taxonomy" id="162209"/>
    <lineage>
        <taxon>Bacteria</taxon>
        <taxon>Bacillati</taxon>
        <taxon>Bacillota</taxon>
        <taxon>Bacilli</taxon>
        <taxon>Bacillales</taxon>
        <taxon>Paenibacillaceae</taxon>
        <taxon>Paenibacillus</taxon>
    </lineage>
</organism>
<dbReference type="Pfam" id="PF00872">
    <property type="entry name" value="Transposase_mut"/>
    <property type="match status" value="1"/>
</dbReference>
<keyword evidence="5 6" id="KW-0233">DNA recombination</keyword>
<comment type="function">
    <text evidence="1 6">Required for the transposition of the insertion element.</text>
</comment>
<comment type="similarity">
    <text evidence="2 6">Belongs to the transposase mutator family.</text>
</comment>
<evidence type="ECO:0000256" key="5">
    <source>
        <dbReference type="ARBA" id="ARBA00023172"/>
    </source>
</evidence>
<evidence type="ECO:0000256" key="1">
    <source>
        <dbReference type="ARBA" id="ARBA00002190"/>
    </source>
</evidence>
<evidence type="ECO:0000256" key="4">
    <source>
        <dbReference type="ARBA" id="ARBA00023125"/>
    </source>
</evidence>
<dbReference type="AlphaFoldDB" id="A0A0U2L540"/>
<dbReference type="STRING" id="162209.IJ22_48280"/>
<evidence type="ECO:0000313" key="8">
    <source>
        <dbReference type="Proteomes" id="UP000061660"/>
    </source>
</evidence>
<evidence type="ECO:0000256" key="2">
    <source>
        <dbReference type="ARBA" id="ARBA00010961"/>
    </source>
</evidence>
<name>A0A0U2L540_9BACL</name>
<evidence type="ECO:0000313" key="7">
    <source>
        <dbReference type="EMBL" id="ALS25090.1"/>
    </source>
</evidence>
<dbReference type="Proteomes" id="UP000061660">
    <property type="component" value="Chromosome"/>
</dbReference>
<dbReference type="GO" id="GO:0003677">
    <property type="term" value="F:DNA binding"/>
    <property type="evidence" value="ECO:0007669"/>
    <property type="project" value="UniProtKB-UniRule"/>
</dbReference>
<protein>
    <recommendedName>
        <fullName evidence="6">Mutator family transposase</fullName>
    </recommendedName>
</protein>
<evidence type="ECO:0000256" key="3">
    <source>
        <dbReference type="ARBA" id="ARBA00022578"/>
    </source>
</evidence>